<dbReference type="Gene3D" id="1.10.260.40">
    <property type="entry name" value="lambda repressor-like DNA-binding domains"/>
    <property type="match status" value="1"/>
</dbReference>
<accession>A0A3G8XEG6</accession>
<protein>
    <submittedName>
        <fullName evidence="3">XRE family transcriptional regulator</fullName>
    </submittedName>
</protein>
<evidence type="ECO:0000313" key="3">
    <source>
        <dbReference type="EMBL" id="AZI31762.1"/>
    </source>
</evidence>
<dbReference type="EMBL" id="CP034159">
    <property type="protein sequence ID" value="AZI31762.1"/>
    <property type="molecule type" value="Genomic_DNA"/>
</dbReference>
<reference evidence="4" key="1">
    <citation type="submission" date="2018-11" db="EMBL/GenBank/DDBJ databases">
        <title>Proposal to divide the Flavobacteriaceae and reorganize its genera based on Amino Acid Identity values calculated from whole genome sequences.</title>
        <authorList>
            <person name="Nicholson A.C."/>
            <person name="Gulvik C.A."/>
            <person name="Whitney A.M."/>
            <person name="Humrighouse B.W."/>
            <person name="Bell M."/>
            <person name="Holmes B."/>
            <person name="Steigerwalt A.G."/>
            <person name="Villarma A."/>
            <person name="Sheth M."/>
            <person name="Batra D."/>
            <person name="Pryor J."/>
            <person name="Bernardet J.-F."/>
            <person name="Hugo C."/>
            <person name="Kampfer P."/>
            <person name="Newman J.D."/>
            <person name="McQuiston J.R."/>
        </authorList>
    </citation>
    <scope>NUCLEOTIDE SEQUENCE [LARGE SCALE GENOMIC DNA]</scope>
    <source>
        <strain evidence="4">G0081</strain>
    </source>
</reference>
<evidence type="ECO:0000256" key="1">
    <source>
        <dbReference type="ARBA" id="ARBA00023125"/>
    </source>
</evidence>
<name>A0A3G8XEG6_9FLAO</name>
<dbReference type="OrthoDB" id="3831186at2"/>
<sequence>MLLLFGKNLKKIRSVHGLSQQQFADIFDLKRGTLGAYEENRSNPKLETVIRIANHFSIGVEDLLISELTVNKLLKFNERLAVESDFFKDFEFEGIPCVLPKNKSEFIKNYSVGFDLAQLSELKLPYVEVENRLAFAVDDLAMTRGLVEFFPKDIVVGLKIIVEDIEENNLVVALTKDELLLRRFSKDHQHFILKADHHGVEDVKLLPEDLICIWKIEHVFNYSLRSKEILLENRLAVIEETIASLKIQK</sequence>
<dbReference type="PANTHER" id="PTHR46558">
    <property type="entry name" value="TRACRIPTIONAL REGULATORY PROTEIN-RELATED-RELATED"/>
    <property type="match status" value="1"/>
</dbReference>
<dbReference type="SMART" id="SM00530">
    <property type="entry name" value="HTH_XRE"/>
    <property type="match status" value="1"/>
</dbReference>
<dbReference type="CDD" id="cd00093">
    <property type="entry name" value="HTH_XRE"/>
    <property type="match status" value="1"/>
</dbReference>
<dbReference type="PANTHER" id="PTHR46558:SF4">
    <property type="entry name" value="DNA-BIDING PHAGE PROTEIN"/>
    <property type="match status" value="1"/>
</dbReference>
<evidence type="ECO:0000259" key="2">
    <source>
        <dbReference type="PROSITE" id="PS50943"/>
    </source>
</evidence>
<dbReference type="PROSITE" id="PS50943">
    <property type="entry name" value="HTH_CROC1"/>
    <property type="match status" value="1"/>
</dbReference>
<dbReference type="SUPFAM" id="SSF47413">
    <property type="entry name" value="lambda repressor-like DNA-binding domains"/>
    <property type="match status" value="1"/>
</dbReference>
<dbReference type="AlphaFoldDB" id="A0A3G8XEG6"/>
<evidence type="ECO:0000313" key="4">
    <source>
        <dbReference type="Proteomes" id="UP000270185"/>
    </source>
</evidence>
<dbReference type="Proteomes" id="UP000270185">
    <property type="component" value="Chromosome"/>
</dbReference>
<keyword evidence="1" id="KW-0238">DNA-binding</keyword>
<dbReference type="InterPro" id="IPR001387">
    <property type="entry name" value="Cro/C1-type_HTH"/>
</dbReference>
<dbReference type="InterPro" id="IPR010982">
    <property type="entry name" value="Lambda_DNA-bd_dom_sf"/>
</dbReference>
<dbReference type="Pfam" id="PF01381">
    <property type="entry name" value="HTH_3"/>
    <property type="match status" value="1"/>
</dbReference>
<proteinExistence type="predicted"/>
<organism evidence="3 4">
    <name type="scientific">Kaistella carnis</name>
    <dbReference type="NCBI Taxonomy" id="1241979"/>
    <lineage>
        <taxon>Bacteria</taxon>
        <taxon>Pseudomonadati</taxon>
        <taxon>Bacteroidota</taxon>
        <taxon>Flavobacteriia</taxon>
        <taxon>Flavobacteriales</taxon>
        <taxon>Weeksellaceae</taxon>
        <taxon>Chryseobacterium group</taxon>
        <taxon>Kaistella</taxon>
    </lineage>
</organism>
<dbReference type="RefSeq" id="WP_125021631.1">
    <property type="nucleotide sequence ID" value="NZ_CP034159.1"/>
</dbReference>
<feature type="domain" description="HTH cro/C1-type" evidence="2">
    <location>
        <begin position="9"/>
        <end position="63"/>
    </location>
</feature>
<dbReference type="KEGG" id="ccas:EIB73_00605"/>
<keyword evidence="4" id="KW-1185">Reference proteome</keyword>
<dbReference type="GO" id="GO:0003677">
    <property type="term" value="F:DNA binding"/>
    <property type="evidence" value="ECO:0007669"/>
    <property type="project" value="UniProtKB-KW"/>
</dbReference>
<gene>
    <name evidence="3" type="ORF">EIB73_00605</name>
</gene>